<dbReference type="PANTHER" id="PTHR31761:SF1">
    <property type="entry name" value="LARGE RIBOSOMAL SUBUNIT PROTEIN ML64"/>
    <property type="match status" value="1"/>
</dbReference>
<evidence type="ECO:0000256" key="5">
    <source>
        <dbReference type="ARBA" id="ARBA00023054"/>
    </source>
</evidence>
<comment type="subcellular location">
    <subcellularLocation>
        <location evidence="2">Mitochondrion</location>
    </subcellularLocation>
    <subcellularLocation>
        <location evidence="1">Nucleus</location>
    </subcellularLocation>
</comment>
<dbReference type="Proteomes" id="UP000095300">
    <property type="component" value="Unassembled WGS sequence"/>
</dbReference>
<dbReference type="VEuPathDB" id="VectorBase:SCAU005249"/>
<comment type="function">
    <text evidence="13">Acts as a negative regulator of G1 to S cell cycle phase progression by inhibiting cyclin-dependent kinases. Inhibitory effects are additive with GADD45 proteins but also occur in the absence of GADD45 proteins. Acts as a repressor of the orphan nuclear receptor NR4A1 by inhibiting AB domain-mediated transcriptional activity. May be involved in the hormone-mediated regulation of NR4A1 transcriptional activity. May play a role in mitochondrial protein synthesis.</text>
</comment>
<protein>
    <recommendedName>
        <fullName evidence="11">Large ribosomal subunit protein mL64</fullName>
    </recommendedName>
    <alternativeName>
        <fullName evidence="10">39S ribosomal protein L59, mitochondrial</fullName>
    </alternativeName>
    <alternativeName>
        <fullName evidence="12">Growth arrest and DNA damage-inducible proteins-interacting protein 1</fullName>
    </alternativeName>
</protein>
<evidence type="ECO:0000256" key="10">
    <source>
        <dbReference type="ARBA" id="ARBA00030700"/>
    </source>
</evidence>
<dbReference type="GO" id="GO:0005739">
    <property type="term" value="C:mitochondrion"/>
    <property type="evidence" value="ECO:0007669"/>
    <property type="project" value="UniProtKB-SubCell"/>
</dbReference>
<evidence type="ECO:0000256" key="11">
    <source>
        <dbReference type="ARBA" id="ARBA00035184"/>
    </source>
</evidence>
<comment type="similarity">
    <text evidence="3">Belongs to the mitochondrion-specific ribosomal protein mL64 family.</text>
</comment>
<dbReference type="InterPro" id="IPR043035">
    <property type="entry name" value="Ribosomal_mL64_sf"/>
</dbReference>
<dbReference type="GO" id="GO:0005840">
    <property type="term" value="C:ribosome"/>
    <property type="evidence" value="ECO:0007669"/>
    <property type="project" value="UniProtKB-KW"/>
</dbReference>
<keyword evidence="5" id="KW-0175">Coiled coil</keyword>
<dbReference type="STRING" id="35570.A0A1I8P6F7"/>
<dbReference type="InterPro" id="IPR018472">
    <property type="entry name" value="Ribosomal_mL64"/>
</dbReference>
<accession>A0A1I8P6F7</accession>
<organism evidence="15 16">
    <name type="scientific">Stomoxys calcitrans</name>
    <name type="common">Stable fly</name>
    <name type="synonym">Conops calcitrans</name>
    <dbReference type="NCBI Taxonomy" id="35570"/>
    <lineage>
        <taxon>Eukaryota</taxon>
        <taxon>Metazoa</taxon>
        <taxon>Ecdysozoa</taxon>
        <taxon>Arthropoda</taxon>
        <taxon>Hexapoda</taxon>
        <taxon>Insecta</taxon>
        <taxon>Pterygota</taxon>
        <taxon>Neoptera</taxon>
        <taxon>Endopterygota</taxon>
        <taxon>Diptera</taxon>
        <taxon>Brachycera</taxon>
        <taxon>Muscomorpha</taxon>
        <taxon>Muscoidea</taxon>
        <taxon>Muscidae</taxon>
        <taxon>Stomoxys</taxon>
    </lineage>
</organism>
<keyword evidence="9" id="KW-0131">Cell cycle</keyword>
<feature type="compositionally biased region" description="Basic and acidic residues" evidence="14">
    <location>
        <begin position="206"/>
        <end position="219"/>
    </location>
</feature>
<evidence type="ECO:0000256" key="14">
    <source>
        <dbReference type="SAM" id="MobiDB-lite"/>
    </source>
</evidence>
<dbReference type="AlphaFoldDB" id="A0A1I8P6F7"/>
<dbReference type="PANTHER" id="PTHR31761">
    <property type="entry name" value="GROWTH ARREST AND DNA DAMAGE-INDUCIBLE PROTEINS-INTERACTING PROTEIN 1 GADD45GIP1"/>
    <property type="match status" value="1"/>
</dbReference>
<dbReference type="GO" id="GO:1990904">
    <property type="term" value="C:ribonucleoprotein complex"/>
    <property type="evidence" value="ECO:0007669"/>
    <property type="project" value="UniProtKB-KW"/>
</dbReference>
<gene>
    <name evidence="15" type="primary">106095130</name>
</gene>
<evidence type="ECO:0000256" key="2">
    <source>
        <dbReference type="ARBA" id="ARBA00004173"/>
    </source>
</evidence>
<evidence type="ECO:0000313" key="16">
    <source>
        <dbReference type="Proteomes" id="UP000095300"/>
    </source>
</evidence>
<dbReference type="GO" id="GO:0005634">
    <property type="term" value="C:nucleus"/>
    <property type="evidence" value="ECO:0007669"/>
    <property type="project" value="UniProtKB-SubCell"/>
</dbReference>
<name>A0A1I8P6F7_STOCA</name>
<dbReference type="Gene3D" id="6.10.280.120">
    <property type="entry name" value="Growth arrest and DNA-damage-inducible proteins-interacting protein 1"/>
    <property type="match status" value="1"/>
</dbReference>
<evidence type="ECO:0000256" key="6">
    <source>
        <dbReference type="ARBA" id="ARBA00023128"/>
    </source>
</evidence>
<evidence type="ECO:0000256" key="1">
    <source>
        <dbReference type="ARBA" id="ARBA00004123"/>
    </source>
</evidence>
<evidence type="ECO:0000256" key="12">
    <source>
        <dbReference type="ARBA" id="ARBA00035485"/>
    </source>
</evidence>
<keyword evidence="6" id="KW-0496">Mitochondrion</keyword>
<proteinExistence type="inferred from homology"/>
<keyword evidence="8" id="KW-0687">Ribonucleoprotein</keyword>
<keyword evidence="7" id="KW-0539">Nucleus</keyword>
<dbReference type="EnsemblMetazoa" id="SCAU005249-RA">
    <property type="protein sequence ID" value="SCAU005249-PA"/>
    <property type="gene ID" value="SCAU005249"/>
</dbReference>
<evidence type="ECO:0000256" key="4">
    <source>
        <dbReference type="ARBA" id="ARBA00022980"/>
    </source>
</evidence>
<keyword evidence="4" id="KW-0689">Ribosomal protein</keyword>
<evidence type="ECO:0000256" key="7">
    <source>
        <dbReference type="ARBA" id="ARBA00023242"/>
    </source>
</evidence>
<evidence type="ECO:0000256" key="13">
    <source>
        <dbReference type="ARBA" id="ARBA00060144"/>
    </source>
</evidence>
<evidence type="ECO:0000256" key="8">
    <source>
        <dbReference type="ARBA" id="ARBA00023274"/>
    </source>
</evidence>
<dbReference type="Pfam" id="PF10147">
    <property type="entry name" value="CR6_interact"/>
    <property type="match status" value="1"/>
</dbReference>
<feature type="region of interest" description="Disordered" evidence="14">
    <location>
        <begin position="206"/>
        <end position="237"/>
    </location>
</feature>
<sequence>MAGLFVRNNFDKKVVNYICSRHLFSSNSVSTSGYEYNYTDSVDQDVQINRNKSGLLLQHRNMLYERPSYKKPSSWIHLSEKYQRKVFSRCGLESGIDPRICFLKKSDLNSQKNYEAVSEPENIFCMMEKSKSKDKQKRDVVLEREEFIIKNMGKLEHWKKDLQNRIKKKEEAALAAKQRKERLVEEVRRHFGFKVDPRDEQFKEVLEQKEREDKKMQKEAKRKAKEQKLLSKLVENT</sequence>
<evidence type="ECO:0000256" key="9">
    <source>
        <dbReference type="ARBA" id="ARBA00023306"/>
    </source>
</evidence>
<dbReference type="KEGG" id="scac:106095130"/>
<keyword evidence="16" id="KW-1185">Reference proteome</keyword>
<evidence type="ECO:0000256" key="3">
    <source>
        <dbReference type="ARBA" id="ARBA00005421"/>
    </source>
</evidence>
<evidence type="ECO:0000313" key="15">
    <source>
        <dbReference type="EnsemblMetazoa" id="SCAU005249-PA"/>
    </source>
</evidence>
<reference evidence="15" key="1">
    <citation type="submission" date="2020-05" db="UniProtKB">
        <authorList>
            <consortium name="EnsemblMetazoa"/>
        </authorList>
    </citation>
    <scope>IDENTIFICATION</scope>
    <source>
        <strain evidence="15">USDA</strain>
    </source>
</reference>
<dbReference type="OrthoDB" id="6247992at2759"/>